<gene>
    <name evidence="5" type="primary">MAK16</name>
    <name evidence="5" type="ORF">MICPUN_107324</name>
</gene>
<proteinExistence type="inferred from homology"/>
<dbReference type="RefSeq" id="XP_002507576.1">
    <property type="nucleotide sequence ID" value="XM_002507530.1"/>
</dbReference>
<organism evidence="5 6">
    <name type="scientific">Micromonas commoda (strain RCC299 / NOUM17 / CCMP2709)</name>
    <name type="common">Picoplanktonic green alga</name>
    <dbReference type="NCBI Taxonomy" id="296587"/>
    <lineage>
        <taxon>Eukaryota</taxon>
        <taxon>Viridiplantae</taxon>
        <taxon>Chlorophyta</taxon>
        <taxon>Mamiellophyceae</taxon>
        <taxon>Mamiellales</taxon>
        <taxon>Mamiellaceae</taxon>
        <taxon>Micromonas</taxon>
    </lineage>
</organism>
<dbReference type="GeneID" id="8250496"/>
<accession>C1FDS0</accession>
<evidence type="ECO:0000313" key="5">
    <source>
        <dbReference type="EMBL" id="ACO68834.1"/>
    </source>
</evidence>
<evidence type="ECO:0000256" key="2">
    <source>
        <dbReference type="ARBA" id="ARBA00005514"/>
    </source>
</evidence>
<dbReference type="OrthoDB" id="10251342at2759"/>
<dbReference type="Gene3D" id="3.30.390.110">
    <property type="match status" value="1"/>
</dbReference>
<evidence type="ECO:0000256" key="1">
    <source>
        <dbReference type="ARBA" id="ARBA00004123"/>
    </source>
</evidence>
<dbReference type="PANTHER" id="PTHR23405">
    <property type="entry name" value="MAINTENANCE OF KILLER 16 MAK16 PROTEIN-RELATED"/>
    <property type="match status" value="1"/>
</dbReference>
<dbReference type="EMBL" id="CP001574">
    <property type="protein sequence ID" value="ACO68834.1"/>
    <property type="molecule type" value="Genomic_DNA"/>
</dbReference>
<comment type="similarity">
    <text evidence="2">Belongs to the MAK16 family.</text>
</comment>
<dbReference type="Pfam" id="PF04874">
    <property type="entry name" value="Mak16"/>
    <property type="match status" value="1"/>
</dbReference>
<dbReference type="GO" id="GO:0000470">
    <property type="term" value="P:maturation of LSU-rRNA"/>
    <property type="evidence" value="ECO:0007669"/>
    <property type="project" value="TreeGrafter"/>
</dbReference>
<dbReference type="PANTHER" id="PTHR23405:SF4">
    <property type="entry name" value="PROTEIN MAK16 HOMOLOG"/>
    <property type="match status" value="1"/>
</dbReference>
<dbReference type="InParanoid" id="C1FDS0"/>
<dbReference type="eggNOG" id="KOG3064">
    <property type="taxonomic scope" value="Eukaryota"/>
</dbReference>
<dbReference type="FunCoup" id="C1FDS0">
    <property type="interactions" value="1795"/>
</dbReference>
<dbReference type="AlphaFoldDB" id="C1FDS0"/>
<feature type="domain" description="Ribosomal eL28/Mak16" evidence="4">
    <location>
        <begin position="6"/>
        <end position="118"/>
    </location>
</feature>
<dbReference type="OMA" id="WHCIRHG"/>
<evidence type="ECO:0000256" key="3">
    <source>
        <dbReference type="ARBA" id="ARBA00023242"/>
    </source>
</evidence>
<dbReference type="GO" id="GO:0005730">
    <property type="term" value="C:nucleolus"/>
    <property type="evidence" value="ECO:0007669"/>
    <property type="project" value="TreeGrafter"/>
</dbReference>
<name>C1FDS0_MICCC</name>
<dbReference type="KEGG" id="mis:MICPUN_107324"/>
<keyword evidence="6" id="KW-1185">Reference proteome</keyword>
<dbReference type="GO" id="GO:0000460">
    <property type="term" value="P:maturation of 5.8S rRNA"/>
    <property type="evidence" value="ECO:0007669"/>
    <property type="project" value="TreeGrafter"/>
</dbReference>
<keyword evidence="3" id="KW-0539">Nucleus</keyword>
<protein>
    <recommendedName>
        <fullName evidence="4">Ribosomal eL28/Mak16 domain-containing protein</fullName>
    </recommendedName>
</protein>
<dbReference type="Pfam" id="PF01778">
    <property type="entry name" value="Ribosomal_L28e"/>
    <property type="match status" value="1"/>
</dbReference>
<evidence type="ECO:0000313" key="6">
    <source>
        <dbReference type="Proteomes" id="UP000002009"/>
    </source>
</evidence>
<sequence>MQSDEVIWQIINRGHCSYKMKTGGATFCRNKYNVTGLCNRSSCPLANSQYATIVEERGIAYLCMKTVERAHKPATLWHRIALDGNYSKALKQVDSLLAHWSRFLLHKSKQRLTKITQYLLRTRILMREKKPRLVTIPAREQQRESRREFKAQIAAQLENSIEKELLERLRSGTYENLHIKSLKNYSDQTQGLNFDSRKHLEIEYEDDLGPGLS</sequence>
<dbReference type="PIRSF" id="PIRSF003352">
    <property type="entry name" value="MAK16"/>
    <property type="match status" value="1"/>
</dbReference>
<evidence type="ECO:0000259" key="4">
    <source>
        <dbReference type="Pfam" id="PF01778"/>
    </source>
</evidence>
<dbReference type="GO" id="GO:0030687">
    <property type="term" value="C:preribosome, large subunit precursor"/>
    <property type="evidence" value="ECO:0007669"/>
    <property type="project" value="TreeGrafter"/>
</dbReference>
<dbReference type="InterPro" id="IPR006958">
    <property type="entry name" value="Mak16"/>
</dbReference>
<dbReference type="InterPro" id="IPR029004">
    <property type="entry name" value="Ribosomal_eL28/Mak16"/>
</dbReference>
<dbReference type="FunFam" id="3.30.390.110:FF:000001">
    <property type="entry name" value="Protein MAK16 homolog"/>
    <property type="match status" value="1"/>
</dbReference>
<dbReference type="STRING" id="296587.C1FDS0"/>
<dbReference type="Proteomes" id="UP000002009">
    <property type="component" value="Chromosome 1"/>
</dbReference>
<comment type="subcellular location">
    <subcellularLocation>
        <location evidence="1">Nucleus</location>
    </subcellularLocation>
</comment>
<reference evidence="5 6" key="1">
    <citation type="journal article" date="2009" name="Science">
        <title>Green evolution and dynamic adaptations revealed by genomes of the marine picoeukaryotes Micromonas.</title>
        <authorList>
            <person name="Worden A.Z."/>
            <person name="Lee J.H."/>
            <person name="Mock T."/>
            <person name="Rouze P."/>
            <person name="Simmons M.P."/>
            <person name="Aerts A.L."/>
            <person name="Allen A.E."/>
            <person name="Cuvelier M.L."/>
            <person name="Derelle E."/>
            <person name="Everett M.V."/>
            <person name="Foulon E."/>
            <person name="Grimwood J."/>
            <person name="Gundlach H."/>
            <person name="Henrissat B."/>
            <person name="Napoli C."/>
            <person name="McDonald S.M."/>
            <person name="Parker M.S."/>
            <person name="Rombauts S."/>
            <person name="Salamov A."/>
            <person name="Von Dassow P."/>
            <person name="Badger J.H."/>
            <person name="Coutinho P.M."/>
            <person name="Demir E."/>
            <person name="Dubchak I."/>
            <person name="Gentemann C."/>
            <person name="Eikrem W."/>
            <person name="Gready J.E."/>
            <person name="John U."/>
            <person name="Lanier W."/>
            <person name="Lindquist E.A."/>
            <person name="Lucas S."/>
            <person name="Mayer K.F."/>
            <person name="Moreau H."/>
            <person name="Not F."/>
            <person name="Otillar R."/>
            <person name="Panaud O."/>
            <person name="Pangilinan J."/>
            <person name="Paulsen I."/>
            <person name="Piegu B."/>
            <person name="Poliakov A."/>
            <person name="Robbens S."/>
            <person name="Schmutz J."/>
            <person name="Toulza E."/>
            <person name="Wyss T."/>
            <person name="Zelensky A."/>
            <person name="Zhou K."/>
            <person name="Armbrust E.V."/>
            <person name="Bhattacharya D."/>
            <person name="Goodenough U.W."/>
            <person name="Van de Peer Y."/>
            <person name="Grigoriev I.V."/>
        </authorList>
    </citation>
    <scope>NUCLEOTIDE SEQUENCE [LARGE SCALE GENOMIC DNA]</scope>
    <source>
        <strain evidence="6">RCC299 / NOUM17</strain>
    </source>
</reference>